<dbReference type="AlphaFoldDB" id="A0A6D2HZC6"/>
<dbReference type="EMBL" id="CACVBM020000510">
    <property type="protein sequence ID" value="CAA7019986.1"/>
    <property type="molecule type" value="Genomic_DNA"/>
</dbReference>
<organism evidence="1 2">
    <name type="scientific">Microthlaspi erraticum</name>
    <dbReference type="NCBI Taxonomy" id="1685480"/>
    <lineage>
        <taxon>Eukaryota</taxon>
        <taxon>Viridiplantae</taxon>
        <taxon>Streptophyta</taxon>
        <taxon>Embryophyta</taxon>
        <taxon>Tracheophyta</taxon>
        <taxon>Spermatophyta</taxon>
        <taxon>Magnoliopsida</taxon>
        <taxon>eudicotyledons</taxon>
        <taxon>Gunneridae</taxon>
        <taxon>Pentapetalae</taxon>
        <taxon>rosids</taxon>
        <taxon>malvids</taxon>
        <taxon>Brassicales</taxon>
        <taxon>Brassicaceae</taxon>
        <taxon>Coluteocarpeae</taxon>
        <taxon>Microthlaspi</taxon>
    </lineage>
</organism>
<dbReference type="Proteomes" id="UP000467841">
    <property type="component" value="Unassembled WGS sequence"/>
</dbReference>
<proteinExistence type="predicted"/>
<gene>
    <name evidence="1" type="ORF">MERR_LOCUS7221</name>
</gene>
<keyword evidence="2" id="KW-1185">Reference proteome</keyword>
<evidence type="ECO:0000313" key="2">
    <source>
        <dbReference type="Proteomes" id="UP000467841"/>
    </source>
</evidence>
<name>A0A6D2HZC6_9BRAS</name>
<reference evidence="1" key="1">
    <citation type="submission" date="2020-01" db="EMBL/GenBank/DDBJ databases">
        <authorList>
            <person name="Mishra B."/>
        </authorList>
    </citation>
    <scope>NUCLEOTIDE SEQUENCE [LARGE SCALE GENOMIC DNA]</scope>
</reference>
<evidence type="ECO:0000313" key="1">
    <source>
        <dbReference type="EMBL" id="CAA7019986.1"/>
    </source>
</evidence>
<comment type="caution">
    <text evidence="1">The sequence shown here is derived from an EMBL/GenBank/DDBJ whole genome shotgun (WGS) entry which is preliminary data.</text>
</comment>
<protein>
    <submittedName>
        <fullName evidence="1">Uncharacterized protein</fullName>
    </submittedName>
</protein>
<sequence length="183" mass="21041">MMSSAGVNIVPVFHRNSDAIDIGDGKFRNIFKGCLRALNHQAMYFEGLNLVYGYAEYEKGVEILDSISSTYPLATIASAIFHVCLGECEKASTAFQVFNRVTGLGLTDARAQTFGGQFKSDLWWFAPDGYNDIPEYFQFPNDDFVQFPYCIFDNLYYHKCNNCYMFHLAKRVYEIVWFKEKQT</sequence>
<accession>A0A6D2HZC6</accession>